<gene>
    <name evidence="10" type="ORF">CJ301_00235</name>
</gene>
<dbReference type="Gene3D" id="1.10.3730.20">
    <property type="match status" value="1"/>
</dbReference>
<dbReference type="Pfam" id="PF00893">
    <property type="entry name" value="Multi_Drug_Res"/>
    <property type="match status" value="1"/>
</dbReference>
<reference evidence="10 11" key="1">
    <citation type="submission" date="2017-08" db="EMBL/GenBank/DDBJ databases">
        <title>Draft Genome Sequence of Loktanella cinnabarina Strain XM1, Isolated from Coastal Surface Water.</title>
        <authorList>
            <person name="Ma R."/>
            <person name="Wang J."/>
            <person name="Wang Q."/>
            <person name="Ma Z."/>
            <person name="Li J."/>
            <person name="Chen L."/>
        </authorList>
    </citation>
    <scope>NUCLEOTIDE SEQUENCE [LARGE SCALE GENOMIC DNA]</scope>
    <source>
        <strain evidence="10 11">XM1</strain>
    </source>
</reference>
<dbReference type="GO" id="GO:0015297">
    <property type="term" value="F:antiporter activity"/>
    <property type="evidence" value="ECO:0007669"/>
    <property type="project" value="TreeGrafter"/>
</dbReference>
<evidence type="ECO:0000313" key="10">
    <source>
        <dbReference type="EMBL" id="PHP29579.1"/>
    </source>
</evidence>
<dbReference type="AlphaFoldDB" id="A0A2G1MLE4"/>
<feature type="transmembrane region" description="Helical" evidence="9">
    <location>
        <begin position="32"/>
        <end position="50"/>
    </location>
</feature>
<dbReference type="RefSeq" id="WP_099273046.1">
    <property type="nucleotide sequence ID" value="NZ_CANMUC010000008.1"/>
</dbReference>
<keyword evidence="3" id="KW-1003">Cell membrane</keyword>
<dbReference type="InterPro" id="IPR000390">
    <property type="entry name" value="Small_drug/metabolite_transptr"/>
</dbReference>
<evidence type="ECO:0000256" key="7">
    <source>
        <dbReference type="ARBA" id="ARBA00038032"/>
    </source>
</evidence>
<dbReference type="GO" id="GO:0015220">
    <property type="term" value="F:choline transmembrane transporter activity"/>
    <property type="evidence" value="ECO:0007669"/>
    <property type="project" value="TreeGrafter"/>
</dbReference>
<keyword evidence="4 8" id="KW-0812">Transmembrane</keyword>
<organism evidence="10 11">
    <name type="scientific">Limimaricola cinnabarinus</name>
    <dbReference type="NCBI Taxonomy" id="1125964"/>
    <lineage>
        <taxon>Bacteria</taxon>
        <taxon>Pseudomonadati</taxon>
        <taxon>Pseudomonadota</taxon>
        <taxon>Alphaproteobacteria</taxon>
        <taxon>Rhodobacterales</taxon>
        <taxon>Paracoccaceae</taxon>
        <taxon>Limimaricola</taxon>
    </lineage>
</organism>
<dbReference type="GO" id="GO:0005886">
    <property type="term" value="C:plasma membrane"/>
    <property type="evidence" value="ECO:0007669"/>
    <property type="project" value="UniProtKB-SubCell"/>
</dbReference>
<keyword evidence="11" id="KW-1185">Reference proteome</keyword>
<comment type="caution">
    <text evidence="10">The sequence shown here is derived from an EMBL/GenBank/DDBJ whole genome shotgun (WGS) entry which is preliminary data.</text>
</comment>
<dbReference type="SUPFAM" id="SSF103481">
    <property type="entry name" value="Multidrug resistance efflux transporter EmrE"/>
    <property type="match status" value="1"/>
</dbReference>
<feature type="transmembrane region" description="Helical" evidence="9">
    <location>
        <begin position="84"/>
        <end position="103"/>
    </location>
</feature>
<evidence type="ECO:0000256" key="6">
    <source>
        <dbReference type="ARBA" id="ARBA00023136"/>
    </source>
</evidence>
<evidence type="ECO:0000256" key="3">
    <source>
        <dbReference type="ARBA" id="ARBA00022475"/>
    </source>
</evidence>
<keyword evidence="5 9" id="KW-1133">Transmembrane helix</keyword>
<keyword evidence="6 9" id="KW-0472">Membrane</keyword>
<dbReference type="PANTHER" id="PTHR30561">
    <property type="entry name" value="SMR FAMILY PROTON-DEPENDENT DRUG EFFLUX TRANSPORTER SUGE"/>
    <property type="match status" value="1"/>
</dbReference>
<dbReference type="GO" id="GO:0015199">
    <property type="term" value="F:amino-acid betaine transmembrane transporter activity"/>
    <property type="evidence" value="ECO:0007669"/>
    <property type="project" value="TreeGrafter"/>
</dbReference>
<protein>
    <submittedName>
        <fullName evidence="10">QacE family quaternary ammonium compound efflux SMR transporter</fullName>
    </submittedName>
</protein>
<name>A0A2G1MLE4_9RHOB</name>
<proteinExistence type="inferred from homology"/>
<dbReference type="InterPro" id="IPR045324">
    <property type="entry name" value="Small_multidrug_res"/>
</dbReference>
<dbReference type="PANTHER" id="PTHR30561:SF1">
    <property type="entry name" value="MULTIDRUG TRANSPORTER EMRE"/>
    <property type="match status" value="1"/>
</dbReference>
<keyword evidence="2" id="KW-0813">Transport</keyword>
<dbReference type="Proteomes" id="UP000221860">
    <property type="component" value="Unassembled WGS sequence"/>
</dbReference>
<dbReference type="GO" id="GO:1990961">
    <property type="term" value="P:xenobiotic detoxification by transmembrane export across the plasma membrane"/>
    <property type="evidence" value="ECO:0007669"/>
    <property type="project" value="UniProtKB-ARBA"/>
</dbReference>
<dbReference type="InterPro" id="IPR037185">
    <property type="entry name" value="EmrE-like"/>
</dbReference>
<evidence type="ECO:0000256" key="2">
    <source>
        <dbReference type="ARBA" id="ARBA00022448"/>
    </source>
</evidence>
<evidence type="ECO:0000256" key="8">
    <source>
        <dbReference type="RuleBase" id="RU003942"/>
    </source>
</evidence>
<evidence type="ECO:0000256" key="5">
    <source>
        <dbReference type="ARBA" id="ARBA00022989"/>
    </source>
</evidence>
<sequence>MPWIVLFFAIVCETIGTTALHASQQFTRLGPSLVAVLGYCLSFYLLSMALREIPVGIAYAIWAGLGIVLIAAIGWSLFGQKLDTAALVGMSLILSGIVVINVFSGNNPH</sequence>
<comment type="similarity">
    <text evidence="7 8">Belongs to the drug/metabolite transporter (DMT) superfamily. Small multidrug resistance (SMR) (TC 2.A.7.1) family.</text>
</comment>
<feature type="transmembrane region" description="Helical" evidence="9">
    <location>
        <begin position="57"/>
        <end position="78"/>
    </location>
</feature>
<dbReference type="EMBL" id="NQWH01000001">
    <property type="protein sequence ID" value="PHP29579.1"/>
    <property type="molecule type" value="Genomic_DNA"/>
</dbReference>
<dbReference type="GO" id="GO:0031460">
    <property type="term" value="P:glycine betaine transport"/>
    <property type="evidence" value="ECO:0007669"/>
    <property type="project" value="TreeGrafter"/>
</dbReference>
<dbReference type="OrthoDB" id="9808638at2"/>
<accession>A0A2G1MLE4</accession>
<evidence type="ECO:0000256" key="9">
    <source>
        <dbReference type="SAM" id="Phobius"/>
    </source>
</evidence>
<dbReference type="FunFam" id="1.10.3730.20:FF:000001">
    <property type="entry name" value="Quaternary ammonium compound resistance transporter SugE"/>
    <property type="match status" value="1"/>
</dbReference>
<comment type="subcellular location">
    <subcellularLocation>
        <location evidence="1 8">Cell membrane</location>
        <topology evidence="1 8">Multi-pass membrane protein</topology>
    </subcellularLocation>
</comment>
<evidence type="ECO:0000256" key="4">
    <source>
        <dbReference type="ARBA" id="ARBA00022692"/>
    </source>
</evidence>
<evidence type="ECO:0000313" key="11">
    <source>
        <dbReference type="Proteomes" id="UP000221860"/>
    </source>
</evidence>
<evidence type="ECO:0000256" key="1">
    <source>
        <dbReference type="ARBA" id="ARBA00004651"/>
    </source>
</evidence>